<dbReference type="Pfam" id="PF19077">
    <property type="entry name" value="Big_13"/>
    <property type="match status" value="3"/>
</dbReference>
<sequence>MKTTNLLLILITTLLLAGCGDDRVDLDIDNDGLSNVQEIILGLDPENPDTDNDGVPDDIEIGNPDNPTDTDSDGTIDALDEDDDNDGISTKDELPIENDTDGDGIVDYLDFALQVQITSIPPSIYNTNTFNISGTGSPEQNITLVIDSVTYTTTTDTNGSWNINLTTPLSDGNHTVTATITDITGPTNTETVTTTVLIDTTPPVAPATPDLLDASDTGTSNTDNITNDNTGDFNLSCSPNGDTITLYLNGSADSNSTCTAGVATFTNIPLVEGDNNITATQTDIAGNESPQSPVLVVSLDTTDPIAPTTTTINDGGDNILNATEIAGVVTATVVLPAGLVAGDILNFDSNNDGTYDINRTLSAADITANEVNLTISSIPTDGTLTVVSAITDIAGNTGPTSNDSSTTDSTPPVAPATPDLLDVNDTGSLNTDNITNHSAGDFNLSCSPNGDTVTLYLNTLADSNSTCTAGVATFTAIPLVEGDNNITATQTDIAGNQSPQSPVLVVSLDTTDPIATTS</sequence>
<proteinExistence type="predicted"/>
<keyword evidence="2" id="KW-0732">Signal</keyword>
<feature type="region of interest" description="Disordered" evidence="1">
    <location>
        <begin position="43"/>
        <end position="99"/>
    </location>
</feature>
<dbReference type="EMBL" id="CACVAW010000003">
    <property type="protein sequence ID" value="CAA6800676.1"/>
    <property type="molecule type" value="Genomic_DNA"/>
</dbReference>
<dbReference type="Gene3D" id="4.10.1080.10">
    <property type="entry name" value="TSP type-3 repeat"/>
    <property type="match status" value="1"/>
</dbReference>
<feature type="region of interest" description="Disordered" evidence="1">
    <location>
        <begin position="395"/>
        <end position="417"/>
    </location>
</feature>
<feature type="domain" description="Bacterial Ig-like" evidence="3">
    <location>
        <begin position="127"/>
        <end position="200"/>
    </location>
</feature>
<evidence type="ECO:0000259" key="3">
    <source>
        <dbReference type="Pfam" id="PF19077"/>
    </source>
</evidence>
<dbReference type="SUPFAM" id="SSF103647">
    <property type="entry name" value="TSP type-3 repeat"/>
    <property type="match status" value="1"/>
</dbReference>
<dbReference type="InterPro" id="IPR018247">
    <property type="entry name" value="EF_Hand_1_Ca_BS"/>
</dbReference>
<dbReference type="PROSITE" id="PS00018">
    <property type="entry name" value="EF_HAND_1"/>
    <property type="match status" value="1"/>
</dbReference>
<feature type="domain" description="Bacterial Ig-like" evidence="3">
    <location>
        <begin position="416"/>
        <end position="510"/>
    </location>
</feature>
<feature type="signal peptide" evidence="2">
    <location>
        <begin position="1"/>
        <end position="17"/>
    </location>
</feature>
<dbReference type="InterPro" id="IPR028974">
    <property type="entry name" value="TSP_type-3_rpt"/>
</dbReference>
<dbReference type="NCBIfam" id="NF033510">
    <property type="entry name" value="Ca_tandemer"/>
    <property type="match status" value="1"/>
</dbReference>
<evidence type="ECO:0000313" key="4">
    <source>
        <dbReference type="EMBL" id="CAA6800676.1"/>
    </source>
</evidence>
<feature type="region of interest" description="Disordered" evidence="1">
    <location>
        <begin position="200"/>
        <end position="226"/>
    </location>
</feature>
<name>A0A6S6S341_9BACT</name>
<dbReference type="Gene3D" id="2.60.40.10">
    <property type="entry name" value="Immunoglobulins"/>
    <property type="match status" value="2"/>
</dbReference>
<dbReference type="Gene3D" id="3.30.420.430">
    <property type="match status" value="1"/>
</dbReference>
<dbReference type="AlphaFoldDB" id="A0A6S6S341"/>
<dbReference type="GO" id="GO:0005509">
    <property type="term" value="F:calcium ion binding"/>
    <property type="evidence" value="ECO:0007669"/>
    <property type="project" value="InterPro"/>
</dbReference>
<organism evidence="4">
    <name type="scientific">uncultured Campylobacterales bacterium</name>
    <dbReference type="NCBI Taxonomy" id="352960"/>
    <lineage>
        <taxon>Bacteria</taxon>
        <taxon>Pseudomonadati</taxon>
        <taxon>Campylobacterota</taxon>
        <taxon>Epsilonproteobacteria</taxon>
        <taxon>Campylobacterales</taxon>
        <taxon>environmental samples</taxon>
    </lineage>
</organism>
<dbReference type="PROSITE" id="PS51257">
    <property type="entry name" value="PROKAR_LIPOPROTEIN"/>
    <property type="match status" value="1"/>
</dbReference>
<dbReference type="InterPro" id="IPR013783">
    <property type="entry name" value="Ig-like_fold"/>
</dbReference>
<feature type="compositionally biased region" description="Low complexity" evidence="1">
    <location>
        <begin position="395"/>
        <end position="411"/>
    </location>
</feature>
<dbReference type="InterPro" id="IPR044016">
    <property type="entry name" value="Big_13"/>
</dbReference>
<accession>A0A6S6S341</accession>
<evidence type="ECO:0000256" key="2">
    <source>
        <dbReference type="SAM" id="SignalP"/>
    </source>
</evidence>
<evidence type="ECO:0000256" key="1">
    <source>
        <dbReference type="SAM" id="MobiDB-lite"/>
    </source>
</evidence>
<gene>
    <name evidence="4" type="ORF">HELGO_WM29608</name>
</gene>
<feature type="non-terminal residue" evidence="4">
    <location>
        <position position="518"/>
    </location>
</feature>
<feature type="chain" id="PRO_5027656884" description="Bacterial Ig-like domain-containing protein" evidence="2">
    <location>
        <begin position="18"/>
        <end position="518"/>
    </location>
</feature>
<feature type="compositionally biased region" description="Acidic residues" evidence="1">
    <location>
        <begin position="46"/>
        <end position="60"/>
    </location>
</feature>
<protein>
    <recommendedName>
        <fullName evidence="3">Bacterial Ig-like domain-containing protein</fullName>
    </recommendedName>
</protein>
<dbReference type="Gene3D" id="6.20.50.90">
    <property type="match status" value="1"/>
</dbReference>
<feature type="domain" description="Bacterial Ig-like" evidence="3">
    <location>
        <begin position="206"/>
        <end position="301"/>
    </location>
</feature>
<feature type="compositionally biased region" description="Acidic residues" evidence="1">
    <location>
        <begin position="68"/>
        <end position="86"/>
    </location>
</feature>
<reference evidence="4" key="1">
    <citation type="submission" date="2020-01" db="EMBL/GenBank/DDBJ databases">
        <authorList>
            <person name="Meier V. D."/>
            <person name="Meier V D."/>
        </authorList>
    </citation>
    <scope>NUCLEOTIDE SEQUENCE</scope>
    <source>
        <strain evidence="4">HLG_WM_MAG_12</strain>
    </source>
</reference>